<dbReference type="AlphaFoldDB" id="A0A6N9VBT1"/>
<proteinExistence type="predicted"/>
<evidence type="ECO:0000256" key="1">
    <source>
        <dbReference type="ARBA" id="ARBA00022679"/>
    </source>
</evidence>
<reference evidence="4 5" key="1">
    <citation type="submission" date="2020-01" db="EMBL/GenBank/DDBJ databases">
        <title>Insect and environment-associated Actinomycetes.</title>
        <authorList>
            <person name="Currrie C."/>
            <person name="Chevrette M."/>
            <person name="Carlson C."/>
            <person name="Stubbendieck R."/>
            <person name="Wendt-Pienkowski E."/>
        </authorList>
    </citation>
    <scope>NUCLEOTIDE SEQUENCE [LARGE SCALE GENOMIC DNA]</scope>
    <source>
        <strain evidence="4 5">SID14438</strain>
    </source>
</reference>
<dbReference type="EMBL" id="JAAGME010000675">
    <property type="protein sequence ID" value="NEB68559.1"/>
    <property type="molecule type" value="Genomic_DNA"/>
</dbReference>
<evidence type="ECO:0000313" key="4">
    <source>
        <dbReference type="EMBL" id="NEB68559.1"/>
    </source>
</evidence>
<dbReference type="GO" id="GO:0006633">
    <property type="term" value="P:fatty acid biosynthetic process"/>
    <property type="evidence" value="ECO:0007669"/>
    <property type="project" value="TreeGrafter"/>
</dbReference>
<dbReference type="SUPFAM" id="SSF52151">
    <property type="entry name" value="FabD/lysophospholipase-like"/>
    <property type="match status" value="1"/>
</dbReference>
<dbReference type="InterPro" id="IPR001227">
    <property type="entry name" value="Ac_transferase_dom_sf"/>
</dbReference>
<dbReference type="RefSeq" id="WP_164357455.1">
    <property type="nucleotide sequence ID" value="NZ_JAAGME010000675.1"/>
</dbReference>
<feature type="domain" description="Malonyl-CoA:ACP transacylase (MAT)" evidence="3">
    <location>
        <begin position="19"/>
        <end position="105"/>
    </location>
</feature>
<dbReference type="PANTHER" id="PTHR43775:SF51">
    <property type="entry name" value="INACTIVE PHENOLPHTHIOCEROL SYNTHESIS POLYKETIDE SYNTHASE TYPE I PKS1-RELATED"/>
    <property type="match status" value="1"/>
</dbReference>
<dbReference type="Gene3D" id="3.30.70.3290">
    <property type="match status" value="1"/>
</dbReference>
<dbReference type="InterPro" id="IPR050091">
    <property type="entry name" value="PKS_NRPS_Biosynth_Enz"/>
</dbReference>
<sequence length="106" mass="11446">GEPLETVSDRATERRLAVLFSGQGSQRVGMGRELYGRFPVFAEALDGVMARLDVGLERPLREVLFAQEGSGAAVLLDSTGFTQPALFAVEVALYRLVESWGVSPGF</sequence>
<keyword evidence="4" id="KW-0012">Acyltransferase</keyword>
<comment type="caution">
    <text evidence="4">The sequence shown here is derived from an EMBL/GenBank/DDBJ whole genome shotgun (WGS) entry which is preliminary data.</text>
</comment>
<evidence type="ECO:0000259" key="3">
    <source>
        <dbReference type="Pfam" id="PF00698"/>
    </source>
</evidence>
<feature type="non-terminal residue" evidence="4">
    <location>
        <position position="106"/>
    </location>
</feature>
<keyword evidence="2" id="KW-0511">Multifunctional enzyme</keyword>
<dbReference type="InterPro" id="IPR014043">
    <property type="entry name" value="Acyl_transferase_dom"/>
</dbReference>
<evidence type="ECO:0000313" key="5">
    <source>
        <dbReference type="Proteomes" id="UP000471648"/>
    </source>
</evidence>
<keyword evidence="1 4" id="KW-0808">Transferase</keyword>
<dbReference type="Proteomes" id="UP000471648">
    <property type="component" value="Unassembled WGS sequence"/>
</dbReference>
<dbReference type="InterPro" id="IPR016035">
    <property type="entry name" value="Acyl_Trfase/lysoPLipase"/>
</dbReference>
<name>A0A6N9VBT1_STRMI</name>
<dbReference type="PANTHER" id="PTHR43775">
    <property type="entry name" value="FATTY ACID SYNTHASE"/>
    <property type="match status" value="1"/>
</dbReference>
<organism evidence="4 5">
    <name type="scientific">Streptomyces microflavus</name>
    <name type="common">Streptomyces lipmanii</name>
    <dbReference type="NCBI Taxonomy" id="1919"/>
    <lineage>
        <taxon>Bacteria</taxon>
        <taxon>Bacillati</taxon>
        <taxon>Actinomycetota</taxon>
        <taxon>Actinomycetes</taxon>
        <taxon>Kitasatosporales</taxon>
        <taxon>Streptomycetaceae</taxon>
        <taxon>Streptomyces</taxon>
    </lineage>
</organism>
<protein>
    <submittedName>
        <fullName evidence="4">Acyltransferase domain-containing protein</fullName>
    </submittedName>
</protein>
<dbReference type="GO" id="GO:0004312">
    <property type="term" value="F:fatty acid synthase activity"/>
    <property type="evidence" value="ECO:0007669"/>
    <property type="project" value="TreeGrafter"/>
</dbReference>
<dbReference type="Pfam" id="PF00698">
    <property type="entry name" value="Acyl_transf_1"/>
    <property type="match status" value="1"/>
</dbReference>
<accession>A0A6N9VBT1</accession>
<dbReference type="Gene3D" id="3.40.366.10">
    <property type="entry name" value="Malonyl-Coenzyme A Acyl Carrier Protein, domain 2"/>
    <property type="match status" value="1"/>
</dbReference>
<gene>
    <name evidence="4" type="ORF">G3I39_16110</name>
</gene>
<evidence type="ECO:0000256" key="2">
    <source>
        <dbReference type="ARBA" id="ARBA00023268"/>
    </source>
</evidence>
<feature type="non-terminal residue" evidence="4">
    <location>
        <position position="1"/>
    </location>
</feature>